<dbReference type="PANTHER" id="PTHR43174:SF1">
    <property type="entry name" value="UDP-N-ACETYLGLUCOSAMINE 2-EPIMERASE"/>
    <property type="match status" value="1"/>
</dbReference>
<dbReference type="Gene3D" id="3.40.50.2000">
    <property type="entry name" value="Glycogen Phosphorylase B"/>
    <property type="match status" value="2"/>
</dbReference>
<comment type="similarity">
    <text evidence="1">Belongs to the UDP-N-acetylglucosamine 2-epimerase family.</text>
</comment>
<evidence type="ECO:0000313" key="4">
    <source>
        <dbReference type="Proteomes" id="UP000708576"/>
    </source>
</evidence>
<dbReference type="RefSeq" id="WP_212215983.1">
    <property type="nucleotide sequence ID" value="NZ_JAGUCO010000006.1"/>
</dbReference>
<dbReference type="PANTHER" id="PTHR43174">
    <property type="entry name" value="UDP-N-ACETYLGLUCOSAMINE 2-EPIMERASE"/>
    <property type="match status" value="1"/>
</dbReference>
<proteinExistence type="inferred from homology"/>
<organism evidence="3 4">
    <name type="scientific">Carboxylicivirga linearis</name>
    <dbReference type="NCBI Taxonomy" id="1628157"/>
    <lineage>
        <taxon>Bacteria</taxon>
        <taxon>Pseudomonadati</taxon>
        <taxon>Bacteroidota</taxon>
        <taxon>Bacteroidia</taxon>
        <taxon>Marinilabiliales</taxon>
        <taxon>Marinilabiliaceae</taxon>
        <taxon>Carboxylicivirga</taxon>
    </lineage>
</organism>
<dbReference type="EC" id="5.1.3.14" evidence="3"/>
<dbReference type="EMBL" id="JAGUCO010000006">
    <property type="protein sequence ID" value="MBS2098741.1"/>
    <property type="molecule type" value="Genomic_DNA"/>
</dbReference>
<dbReference type="NCBIfam" id="TIGR00236">
    <property type="entry name" value="wecB"/>
    <property type="match status" value="1"/>
</dbReference>
<evidence type="ECO:0000313" key="3">
    <source>
        <dbReference type="EMBL" id="MBS2098741.1"/>
    </source>
</evidence>
<evidence type="ECO:0000256" key="1">
    <source>
        <dbReference type="RuleBase" id="RU003513"/>
    </source>
</evidence>
<name>A0ABS5JWL8_9BACT</name>
<keyword evidence="4" id="KW-1185">Reference proteome</keyword>
<reference evidence="3 4" key="1">
    <citation type="journal article" date="2015" name="Int. J. Syst. Evol. Microbiol.">
        <title>Carboxylicivirga linearis sp. nov., isolated from a sea cucumber culture pond.</title>
        <authorList>
            <person name="Wang F.Q."/>
            <person name="Zhou Y.X."/>
            <person name="Lin X.Z."/>
            <person name="Chen G.J."/>
            <person name="Du Z.J."/>
        </authorList>
    </citation>
    <scope>NUCLEOTIDE SEQUENCE [LARGE SCALE GENOMIC DNA]</scope>
    <source>
        <strain evidence="3 4">FB218</strain>
    </source>
</reference>
<dbReference type="GO" id="GO:0008761">
    <property type="term" value="F:UDP-N-acetylglucosamine 2-epimerase activity"/>
    <property type="evidence" value="ECO:0007669"/>
    <property type="project" value="UniProtKB-EC"/>
</dbReference>
<keyword evidence="1 3" id="KW-0413">Isomerase</keyword>
<dbReference type="InterPro" id="IPR029767">
    <property type="entry name" value="WecB-like"/>
</dbReference>
<dbReference type="CDD" id="cd03786">
    <property type="entry name" value="GTB_UDP-GlcNAc_2-Epimerase"/>
    <property type="match status" value="1"/>
</dbReference>
<dbReference type="Pfam" id="PF02350">
    <property type="entry name" value="Epimerase_2"/>
    <property type="match status" value="1"/>
</dbReference>
<evidence type="ECO:0000259" key="2">
    <source>
        <dbReference type="Pfam" id="PF02350"/>
    </source>
</evidence>
<dbReference type="SUPFAM" id="SSF53756">
    <property type="entry name" value="UDP-Glycosyltransferase/glycogen phosphorylase"/>
    <property type="match status" value="1"/>
</dbReference>
<sequence>MIKLINVVGARPQIIKAAAISRAIATSYQTEIEDVVVHTGQHYDANMSGDFFSQLNIPQPKYNLECGSLSHAKQTALIMNRFEDVLLKEKPHFVLVYGDTNSTVAASLTAIKMNIPVVHIEAGLRSFNKRMPEEVNRIMCDHISTLLFCPTKAAIQNLLNEGINHHALPANADKQGVFHCGDIMYDNSLYYSALSSEHSTILKDLNLTSDAFILFTMHRDLNTDNKSRLKAIISSVVEYTKQSNLKIVFPVHPRTHKMVEGLLDAKLKNKLFDNPKIILSKPLNFFDIIQLEANCKLIVTDSGGVQKEAFFFKKPCIVLRPETEWIELVNGGNAILADADNKKILSCMLNFPGVDYLNYPPLYGDGHAAEFICNKIIEQHKTSIN</sequence>
<accession>A0ABS5JWL8</accession>
<protein>
    <submittedName>
        <fullName evidence="3">UDP-N-acetylglucosamine 2-epimerase (Non-hydrolyzing)</fullName>
        <ecNumber evidence="3">5.1.3.14</ecNumber>
    </submittedName>
</protein>
<gene>
    <name evidence="3" type="primary">wecB</name>
    <name evidence="3" type="ORF">KEM10_10660</name>
</gene>
<feature type="domain" description="UDP-N-acetylglucosamine 2-epimerase" evidence="2">
    <location>
        <begin position="29"/>
        <end position="376"/>
    </location>
</feature>
<dbReference type="InterPro" id="IPR003331">
    <property type="entry name" value="UDP_GlcNAc_Epimerase_2_dom"/>
</dbReference>
<dbReference type="Proteomes" id="UP000708576">
    <property type="component" value="Unassembled WGS sequence"/>
</dbReference>
<comment type="caution">
    <text evidence="3">The sequence shown here is derived from an EMBL/GenBank/DDBJ whole genome shotgun (WGS) entry which is preliminary data.</text>
</comment>